<feature type="transmembrane region" description="Helical" evidence="1">
    <location>
        <begin position="207"/>
        <end position="232"/>
    </location>
</feature>
<feature type="transmembrane region" description="Helical" evidence="1">
    <location>
        <begin position="173"/>
        <end position="195"/>
    </location>
</feature>
<keyword evidence="1" id="KW-1133">Transmembrane helix</keyword>
<dbReference type="NCBIfam" id="TIGR02046">
    <property type="entry name" value="sdhC_b558_fam"/>
    <property type="match status" value="1"/>
</dbReference>
<comment type="caution">
    <text evidence="2">The sequence shown here is derived from an EMBL/GenBank/DDBJ whole genome shotgun (WGS) entry which is preliminary data.</text>
</comment>
<name>A0ABW2SPG4_9ACTO</name>
<accession>A0ABW2SPG4</accession>
<dbReference type="EMBL" id="JBHTEF010000001">
    <property type="protein sequence ID" value="MFC7581779.1"/>
    <property type="molecule type" value="Genomic_DNA"/>
</dbReference>
<evidence type="ECO:0000256" key="1">
    <source>
        <dbReference type="SAM" id="Phobius"/>
    </source>
</evidence>
<gene>
    <name evidence="2" type="ORF">ACFQWG_11300</name>
</gene>
<dbReference type="InterPro" id="IPR011138">
    <property type="entry name" value="Cytochrome_b-558"/>
</dbReference>
<dbReference type="RefSeq" id="WP_380975371.1">
    <property type="nucleotide sequence ID" value="NZ_JBHTEF010000001.1"/>
</dbReference>
<dbReference type="Proteomes" id="UP001596527">
    <property type="component" value="Unassembled WGS sequence"/>
</dbReference>
<evidence type="ECO:0000313" key="2">
    <source>
        <dbReference type="EMBL" id="MFC7581779.1"/>
    </source>
</evidence>
<organism evidence="2 3">
    <name type="scientific">Schaalia naturae</name>
    <dbReference type="NCBI Taxonomy" id="635203"/>
    <lineage>
        <taxon>Bacteria</taxon>
        <taxon>Bacillati</taxon>
        <taxon>Actinomycetota</taxon>
        <taxon>Actinomycetes</taxon>
        <taxon>Actinomycetales</taxon>
        <taxon>Actinomycetaceae</taxon>
        <taxon>Schaalia</taxon>
    </lineage>
</organism>
<sequence>MEVHGRTRVPARHVGVPNWVMKTTMAVTGTVMALFVLVHMLGNLKILIDPGEMDTYAAWLREVGVPLLPHGGLLWIVRIVMAACLVAHVWCALVLAWRGRRTGTPGSRRAMGLRGWGARLMLPTGILLLVFVAVHLLDLTIGRLVASPAFRHPDPGFHASANVAASLGRPVMALFYLIVLFGLAVHLAHGLPLAWQDVGGSGPRSRAVARVVGLLVAVMILVGDAAVVIVSWTGGL</sequence>
<evidence type="ECO:0000313" key="3">
    <source>
        <dbReference type="Proteomes" id="UP001596527"/>
    </source>
</evidence>
<dbReference type="CDD" id="cd03498">
    <property type="entry name" value="SQR_TypeB_2_TM"/>
    <property type="match status" value="1"/>
</dbReference>
<keyword evidence="1" id="KW-0472">Membrane</keyword>
<feature type="transmembrane region" description="Helical" evidence="1">
    <location>
        <begin position="75"/>
        <end position="97"/>
    </location>
</feature>
<dbReference type="Gene3D" id="1.20.1300.10">
    <property type="entry name" value="Fumarate reductase/succinate dehydrogenase, transmembrane subunit"/>
    <property type="match status" value="1"/>
</dbReference>
<feature type="transmembrane region" description="Helical" evidence="1">
    <location>
        <begin position="20"/>
        <end position="41"/>
    </location>
</feature>
<dbReference type="InterPro" id="IPR034804">
    <property type="entry name" value="SQR/QFR_C/D"/>
</dbReference>
<protein>
    <submittedName>
        <fullName evidence="2">Succinate dehydrogenase cytochrome b subunit</fullName>
    </submittedName>
</protein>
<dbReference type="SUPFAM" id="SSF81343">
    <property type="entry name" value="Fumarate reductase respiratory complex transmembrane subunits"/>
    <property type="match status" value="1"/>
</dbReference>
<feature type="transmembrane region" description="Helical" evidence="1">
    <location>
        <begin position="118"/>
        <end position="137"/>
    </location>
</feature>
<reference evidence="3" key="1">
    <citation type="journal article" date="2019" name="Int. J. Syst. Evol. Microbiol.">
        <title>The Global Catalogue of Microorganisms (GCM) 10K type strain sequencing project: providing services to taxonomists for standard genome sequencing and annotation.</title>
        <authorList>
            <consortium name="The Broad Institute Genomics Platform"/>
            <consortium name="The Broad Institute Genome Sequencing Center for Infectious Disease"/>
            <person name="Wu L."/>
            <person name="Ma J."/>
        </authorList>
    </citation>
    <scope>NUCLEOTIDE SEQUENCE [LARGE SCALE GENOMIC DNA]</scope>
    <source>
        <strain evidence="3">CCUG 56698</strain>
    </source>
</reference>
<proteinExistence type="predicted"/>
<keyword evidence="3" id="KW-1185">Reference proteome</keyword>
<keyword evidence="1" id="KW-0812">Transmembrane</keyword>